<dbReference type="Gramene" id="TVU38518">
    <property type="protein sequence ID" value="TVU38518"/>
    <property type="gene ID" value="EJB05_11892"/>
</dbReference>
<dbReference type="EMBL" id="RWGY01000007">
    <property type="protein sequence ID" value="TVU38518.1"/>
    <property type="molecule type" value="Genomic_DNA"/>
</dbReference>
<name>A0A5J9VRR4_9POAL</name>
<dbReference type="PANTHER" id="PTHR34709:SF68">
    <property type="entry name" value="OS07G0550432 PROTEIN"/>
    <property type="match status" value="1"/>
</dbReference>
<dbReference type="InterPro" id="IPR036047">
    <property type="entry name" value="F-box-like_dom_sf"/>
</dbReference>
<evidence type="ECO:0000259" key="3">
    <source>
        <dbReference type="Pfam" id="PF24758"/>
    </source>
</evidence>
<sequence length="485" mass="55037">MDRISGLPDDLLHIILVRLRSSRAAARTSLLSRRWRRVWVELPEIFLGRDDASPPASFAGVVDAAVAAFSAPSVEYLEIHIPSDSHVSARGIAPWLRFASERLVGTLFLCVNCHPMPENVAQVEEEEEDEDEREEEEEEEEKEEVELPVCEKAKEMTLFFGDLQCRSCLRPAAGSFAALTDLVIQKTRMEARALEALVSTQCPRLKNLTLDITLLAASDVSLHSQSLIFLFYDVQRTSRLEVIMPRVEELDIRCDIEAHTISAPKLEEIKMNGFRRVYYPCRHDQIVDLEHRRLRLLEVSGEIALSFLKMFDKVDELRLDISIYMRQLQETKQNFVDETDKLPRCETLHITWSKLHGFAPTMLHLLRKCNGIRKLTVEYCQPSSGMSYCSPPVCGCGLPRSLETSHITLGSLEVVEIKLFYGSFSQEIESFAEHLSKCSATLLEKVVINCTSPSATAPNMEAFEKLNSMCRPNFRVEINMISGVR</sequence>
<dbReference type="SUPFAM" id="SSF81383">
    <property type="entry name" value="F-box domain"/>
    <property type="match status" value="1"/>
</dbReference>
<evidence type="ECO:0000313" key="5">
    <source>
        <dbReference type="Proteomes" id="UP000324897"/>
    </source>
</evidence>
<dbReference type="AlphaFoldDB" id="A0A5J9VRR4"/>
<reference evidence="4 5" key="1">
    <citation type="journal article" date="2019" name="Sci. Rep.">
        <title>A high-quality genome of Eragrostis curvula grass provides insights into Poaceae evolution and supports new strategies to enhance forage quality.</title>
        <authorList>
            <person name="Carballo J."/>
            <person name="Santos B.A.C.M."/>
            <person name="Zappacosta D."/>
            <person name="Garbus I."/>
            <person name="Selva J.P."/>
            <person name="Gallo C.A."/>
            <person name="Diaz A."/>
            <person name="Albertini E."/>
            <person name="Caccamo M."/>
            <person name="Echenique V."/>
        </authorList>
    </citation>
    <scope>NUCLEOTIDE SEQUENCE [LARGE SCALE GENOMIC DNA]</scope>
    <source>
        <strain evidence="5">cv. Victoria</strain>
        <tissue evidence="4">Leaf</tissue>
    </source>
</reference>
<evidence type="ECO:0000256" key="1">
    <source>
        <dbReference type="SAM" id="MobiDB-lite"/>
    </source>
</evidence>
<dbReference type="InterPro" id="IPR032675">
    <property type="entry name" value="LRR_dom_sf"/>
</dbReference>
<dbReference type="Pfam" id="PF24758">
    <property type="entry name" value="LRR_At5g56370"/>
    <property type="match status" value="1"/>
</dbReference>
<feature type="domain" description="F-box/LRR-repeat protein 15/At3g58940/PEG3-like LRR" evidence="3">
    <location>
        <begin position="157"/>
        <end position="267"/>
    </location>
</feature>
<feature type="domain" description="F-box" evidence="2">
    <location>
        <begin position="4"/>
        <end position="40"/>
    </location>
</feature>
<evidence type="ECO:0000259" key="2">
    <source>
        <dbReference type="Pfam" id="PF00646"/>
    </source>
</evidence>
<proteinExistence type="predicted"/>
<dbReference type="Gene3D" id="3.80.10.10">
    <property type="entry name" value="Ribonuclease Inhibitor"/>
    <property type="match status" value="1"/>
</dbReference>
<dbReference type="Pfam" id="PF00646">
    <property type="entry name" value="F-box"/>
    <property type="match status" value="1"/>
</dbReference>
<feature type="non-terminal residue" evidence="4">
    <location>
        <position position="1"/>
    </location>
</feature>
<dbReference type="InterPro" id="IPR001810">
    <property type="entry name" value="F-box_dom"/>
</dbReference>
<evidence type="ECO:0000313" key="4">
    <source>
        <dbReference type="EMBL" id="TVU38518.1"/>
    </source>
</evidence>
<dbReference type="Proteomes" id="UP000324897">
    <property type="component" value="Chromosome 4"/>
</dbReference>
<comment type="caution">
    <text evidence="4">The sequence shown here is derived from an EMBL/GenBank/DDBJ whole genome shotgun (WGS) entry which is preliminary data.</text>
</comment>
<protein>
    <recommendedName>
        <fullName evidence="6">F-box domain-containing protein</fullName>
    </recommendedName>
</protein>
<gene>
    <name evidence="4" type="ORF">EJB05_11892</name>
</gene>
<dbReference type="InterPro" id="IPR055312">
    <property type="entry name" value="FBL15-like"/>
</dbReference>
<keyword evidence="5" id="KW-1185">Reference proteome</keyword>
<evidence type="ECO:0008006" key="6">
    <source>
        <dbReference type="Google" id="ProtNLM"/>
    </source>
</evidence>
<accession>A0A5J9VRR4</accession>
<feature type="compositionally biased region" description="Acidic residues" evidence="1">
    <location>
        <begin position="123"/>
        <end position="144"/>
    </location>
</feature>
<organism evidence="4 5">
    <name type="scientific">Eragrostis curvula</name>
    <name type="common">weeping love grass</name>
    <dbReference type="NCBI Taxonomy" id="38414"/>
    <lineage>
        <taxon>Eukaryota</taxon>
        <taxon>Viridiplantae</taxon>
        <taxon>Streptophyta</taxon>
        <taxon>Embryophyta</taxon>
        <taxon>Tracheophyta</taxon>
        <taxon>Spermatophyta</taxon>
        <taxon>Magnoliopsida</taxon>
        <taxon>Liliopsida</taxon>
        <taxon>Poales</taxon>
        <taxon>Poaceae</taxon>
        <taxon>PACMAD clade</taxon>
        <taxon>Chloridoideae</taxon>
        <taxon>Eragrostideae</taxon>
        <taxon>Eragrostidinae</taxon>
        <taxon>Eragrostis</taxon>
    </lineage>
</organism>
<feature type="region of interest" description="Disordered" evidence="1">
    <location>
        <begin position="120"/>
        <end position="144"/>
    </location>
</feature>
<dbReference type="InterPro" id="IPR055411">
    <property type="entry name" value="LRR_FXL15/At3g58940/PEG3-like"/>
</dbReference>
<dbReference type="PANTHER" id="PTHR34709">
    <property type="entry name" value="OS10G0396666 PROTEIN"/>
    <property type="match status" value="1"/>
</dbReference>